<dbReference type="Pfam" id="PF21260">
    <property type="entry name" value="Laman-like_dom"/>
    <property type="match status" value="1"/>
</dbReference>
<dbReference type="Gene3D" id="2.70.98.30">
    <property type="entry name" value="Golgi alpha-mannosidase II, domain 4"/>
    <property type="match status" value="1"/>
</dbReference>
<keyword evidence="3 7" id="KW-0378">Hydrolase</keyword>
<sequence>MKYKERIVTATIVTLLVLFTLTILRRNDLSLYGEQREREKCDSKQSYMTADWTVDSIYDNLNFTVNPKNGLYTVVEKPDFNAGHQIKHSEPLKIIVVPHSHNDPGWLWTFEDYYTIRTRQILTNTIEALQRFPDFRMIWTETVFLDRWWKESTEPLRSAFRDLVRKGKIEILSGGWVSVDEATTHYTAVLDQMIEGHLWIKEHFGIYPNISWSIDPFGYSSTLPYLWRKAGMKDMAILRIHGAVKGYMGDRRMLTFNWRQPWDKHGDHDIMCHVEPFTLYNIECSCGPDTEICKVLDFSSVGSFPDNDQPIYFGKNRQARNFENFAELVIGQYKKKAALYKHNVILMPHGDDFRYIESYDFQTNYENMKRLMAYVNERKEWNIKMQFGTVGDYFDILHAEMKKSKSKDASLTGDFFTYTDKDSEYWSGYFTTRPFDKRMIRELQEYLRATETFMSLIYVYLLQNTNSMPPDLGSDWKSIQLARRTHSLVQHHDAITGTSTEGTVVDFEIKIYEAINSLIEIIQKRVTNLLSPGIRTNVADLKLTRELQSPKSNLEVKTISSTSDTSSLVVLNSYAVPRKEVISVYIDTYDVEVFDSKNKVVPYQVSPVWLNHYTISQHEYQIIFEVNIPAIGFSLYKIRRKTLVINHVVKPNRKDKSVFSKIISVKGKIDDKYRLFTINKDKENSKPNFIAENNFLKLSFIKATGALHEMCLKTSTKYCTKVDVDFFRYFGNNSNAYCFHSNKVEEDLLLHADSVTFITGRFMSQVKVHHKLFSHTVSLYHINSIQGQTVHIENNSTLLTPEEQDTELMMRLSTNIQNKDIYFTDSNGFQMNRRKPRKNLPIGANFYPFTTMAVIEDTNTRLTIHTAQPLGVGSFSPGSLEVMLDRVPMSFGKGLEESVTDNKPAISKFILHIEQLRDHHTTTDYRQYQMQPSMTSYIVNDFLQNPVIYLYSFTSVKFKTKELSFLNPDSLPCDISIANFRSLLTESGKFIGTGLTLHKRVTSCNVHRNENMCTGAHELNLNALFNDLTLVEVSQMSLSHLHEMRKEVGRVVIKPMELESFQFRWKT</sequence>
<keyword evidence="2 7" id="KW-0479">Metal-binding</keyword>
<evidence type="ECO:0000256" key="1">
    <source>
        <dbReference type="ARBA" id="ARBA00009792"/>
    </source>
</evidence>
<evidence type="ECO:0000256" key="6">
    <source>
        <dbReference type="ARBA" id="ARBA00023295"/>
    </source>
</evidence>
<dbReference type="GO" id="GO:0006013">
    <property type="term" value="P:mannose metabolic process"/>
    <property type="evidence" value="ECO:0007669"/>
    <property type="project" value="InterPro"/>
</dbReference>
<dbReference type="Proteomes" id="UP000507470">
    <property type="component" value="Unassembled WGS sequence"/>
</dbReference>
<dbReference type="InterPro" id="IPR027291">
    <property type="entry name" value="Glyco_hydro_38_N_sf"/>
</dbReference>
<evidence type="ECO:0000313" key="9">
    <source>
        <dbReference type="EMBL" id="CAC5423264.1"/>
    </source>
</evidence>
<dbReference type="PANTHER" id="PTHR11607:SF70">
    <property type="entry name" value="ALPHA-MANNOSIDASE"/>
    <property type="match status" value="1"/>
</dbReference>
<keyword evidence="4 7" id="KW-0862">Zinc</keyword>
<dbReference type="AlphaFoldDB" id="A0A6J8ERM0"/>
<feature type="domain" description="Glycoside hydrolase family 38 central" evidence="8">
    <location>
        <begin position="424"/>
        <end position="511"/>
    </location>
</feature>
<organism evidence="9 10">
    <name type="scientific">Mytilus coruscus</name>
    <name type="common">Sea mussel</name>
    <dbReference type="NCBI Taxonomy" id="42192"/>
    <lineage>
        <taxon>Eukaryota</taxon>
        <taxon>Metazoa</taxon>
        <taxon>Spiralia</taxon>
        <taxon>Lophotrochozoa</taxon>
        <taxon>Mollusca</taxon>
        <taxon>Bivalvia</taxon>
        <taxon>Autobranchia</taxon>
        <taxon>Pteriomorphia</taxon>
        <taxon>Mytilida</taxon>
        <taxon>Mytiloidea</taxon>
        <taxon>Mytilidae</taxon>
        <taxon>Mytilinae</taxon>
        <taxon>Mytilus</taxon>
    </lineage>
</organism>
<dbReference type="InterPro" id="IPR037094">
    <property type="entry name" value="Glyco_hydro_38_cen_sf"/>
</dbReference>
<dbReference type="InterPro" id="IPR028995">
    <property type="entry name" value="Glyco_hydro_57/38_cen_sf"/>
</dbReference>
<evidence type="ECO:0000256" key="5">
    <source>
        <dbReference type="ARBA" id="ARBA00023157"/>
    </source>
</evidence>
<name>A0A6J8ERM0_MYTCO</name>
<dbReference type="EMBL" id="CACVKT020009756">
    <property type="protein sequence ID" value="CAC5423264.1"/>
    <property type="molecule type" value="Genomic_DNA"/>
</dbReference>
<dbReference type="EC" id="3.2.1.-" evidence="7"/>
<dbReference type="GO" id="GO:0006491">
    <property type="term" value="P:N-glycan processing"/>
    <property type="evidence" value="ECO:0007669"/>
    <property type="project" value="TreeGrafter"/>
</dbReference>
<dbReference type="OrthoDB" id="10261055at2759"/>
<dbReference type="GO" id="GO:0000139">
    <property type="term" value="C:Golgi membrane"/>
    <property type="evidence" value="ECO:0007669"/>
    <property type="project" value="TreeGrafter"/>
</dbReference>
<dbReference type="InterPro" id="IPR011013">
    <property type="entry name" value="Gal_mutarotase_sf_dom"/>
</dbReference>
<comment type="similarity">
    <text evidence="1 7">Belongs to the glycosyl hydrolase 38 family.</text>
</comment>
<dbReference type="InterPro" id="IPR011330">
    <property type="entry name" value="Glyco_hydro/deAcase_b/a-brl"/>
</dbReference>
<dbReference type="SUPFAM" id="SSF88713">
    <property type="entry name" value="Glycoside hydrolase/deacetylase"/>
    <property type="match status" value="1"/>
</dbReference>
<dbReference type="InterPro" id="IPR011682">
    <property type="entry name" value="Glyco_hydro_38_C"/>
</dbReference>
<dbReference type="Pfam" id="PF09261">
    <property type="entry name" value="Alpha-mann_mid"/>
    <property type="match status" value="1"/>
</dbReference>
<dbReference type="Gene3D" id="1.20.1270.50">
    <property type="entry name" value="Glycoside hydrolase family 38, central domain"/>
    <property type="match status" value="1"/>
</dbReference>
<accession>A0A6J8ERM0</accession>
<keyword evidence="5" id="KW-1015">Disulfide bond</keyword>
<protein>
    <recommendedName>
        <fullName evidence="7">Alpha-mannosidase</fullName>
        <ecNumber evidence="7">3.2.1.-</ecNumber>
    </recommendedName>
</protein>
<dbReference type="Gene3D" id="3.20.110.10">
    <property type="entry name" value="Glycoside hydrolase 38, N terminal domain"/>
    <property type="match status" value="1"/>
</dbReference>
<evidence type="ECO:0000256" key="7">
    <source>
        <dbReference type="RuleBase" id="RU361199"/>
    </source>
</evidence>
<proteinExistence type="inferred from homology"/>
<dbReference type="Gene3D" id="2.60.40.1180">
    <property type="entry name" value="Golgi alpha-mannosidase II"/>
    <property type="match status" value="1"/>
</dbReference>
<dbReference type="Pfam" id="PF07748">
    <property type="entry name" value="Glyco_hydro_38C"/>
    <property type="match status" value="1"/>
</dbReference>
<evidence type="ECO:0000313" key="10">
    <source>
        <dbReference type="Proteomes" id="UP000507470"/>
    </source>
</evidence>
<evidence type="ECO:0000256" key="3">
    <source>
        <dbReference type="ARBA" id="ARBA00022801"/>
    </source>
</evidence>
<dbReference type="SUPFAM" id="SSF74650">
    <property type="entry name" value="Galactose mutarotase-like"/>
    <property type="match status" value="1"/>
</dbReference>
<dbReference type="SUPFAM" id="SSF88688">
    <property type="entry name" value="Families 57/38 glycoside transferase middle domain"/>
    <property type="match status" value="1"/>
</dbReference>
<dbReference type="InterPro" id="IPR013780">
    <property type="entry name" value="Glyco_hydro_b"/>
</dbReference>
<comment type="cofactor">
    <cofactor evidence="7">
        <name>Zn(2+)</name>
        <dbReference type="ChEBI" id="CHEBI:29105"/>
    </cofactor>
    <text evidence="7">Binds 1 zinc ion per subunit.</text>
</comment>
<dbReference type="Pfam" id="PF01074">
    <property type="entry name" value="Glyco_hydro_38N"/>
    <property type="match status" value="1"/>
</dbReference>
<dbReference type="GO" id="GO:0046872">
    <property type="term" value="F:metal ion binding"/>
    <property type="evidence" value="ECO:0007669"/>
    <property type="project" value="UniProtKB-KW"/>
</dbReference>
<keyword evidence="10" id="KW-1185">Reference proteome</keyword>
<keyword evidence="6 7" id="KW-0326">Glycosidase</keyword>
<gene>
    <name evidence="9" type="ORF">MCOR_55253</name>
</gene>
<reference evidence="9 10" key="1">
    <citation type="submission" date="2020-06" db="EMBL/GenBank/DDBJ databases">
        <authorList>
            <person name="Li R."/>
            <person name="Bekaert M."/>
        </authorList>
    </citation>
    <scope>NUCLEOTIDE SEQUENCE [LARGE SCALE GENOMIC DNA]</scope>
    <source>
        <strain evidence="10">wild</strain>
    </source>
</reference>
<evidence type="ECO:0000259" key="8">
    <source>
        <dbReference type="SMART" id="SM00872"/>
    </source>
</evidence>
<evidence type="ECO:0000256" key="4">
    <source>
        <dbReference type="ARBA" id="ARBA00022833"/>
    </source>
</evidence>
<dbReference type="SMART" id="SM00872">
    <property type="entry name" value="Alpha-mann_mid"/>
    <property type="match status" value="1"/>
</dbReference>
<dbReference type="InterPro" id="IPR015341">
    <property type="entry name" value="Glyco_hydro_38_cen"/>
</dbReference>
<dbReference type="GO" id="GO:0004559">
    <property type="term" value="F:alpha-mannosidase activity"/>
    <property type="evidence" value="ECO:0007669"/>
    <property type="project" value="InterPro"/>
</dbReference>
<evidence type="ECO:0000256" key="2">
    <source>
        <dbReference type="ARBA" id="ARBA00022723"/>
    </source>
</evidence>
<dbReference type="InterPro" id="IPR000602">
    <property type="entry name" value="Glyco_hydro_38_N"/>
</dbReference>
<dbReference type="InterPro" id="IPR050843">
    <property type="entry name" value="Glycosyl_Hydrlase_38"/>
</dbReference>
<dbReference type="InterPro" id="IPR048534">
    <property type="entry name" value="Man2a1-like_dom"/>
</dbReference>
<dbReference type="GO" id="GO:0030246">
    <property type="term" value="F:carbohydrate binding"/>
    <property type="evidence" value="ECO:0007669"/>
    <property type="project" value="InterPro"/>
</dbReference>
<dbReference type="PANTHER" id="PTHR11607">
    <property type="entry name" value="ALPHA-MANNOSIDASE"/>
    <property type="match status" value="1"/>
</dbReference>